<protein>
    <submittedName>
        <fullName evidence="1">Uncharacterized protein</fullName>
    </submittedName>
</protein>
<name>A0ABR1C667_NECAM</name>
<sequence length="93" mass="10506">MISGHAPSLIALTRHDLVAWSKFRRDPIYTRALQQKPSKETASCVRPVTLIQREINGITLFSHNLRLCIGIIRQESVPLQIRGVMPLSIKFAT</sequence>
<evidence type="ECO:0000313" key="2">
    <source>
        <dbReference type="Proteomes" id="UP001303046"/>
    </source>
</evidence>
<comment type="caution">
    <text evidence="1">The sequence shown here is derived from an EMBL/GenBank/DDBJ whole genome shotgun (WGS) entry which is preliminary data.</text>
</comment>
<accession>A0ABR1C667</accession>
<organism evidence="1 2">
    <name type="scientific">Necator americanus</name>
    <name type="common">Human hookworm</name>
    <dbReference type="NCBI Taxonomy" id="51031"/>
    <lineage>
        <taxon>Eukaryota</taxon>
        <taxon>Metazoa</taxon>
        <taxon>Ecdysozoa</taxon>
        <taxon>Nematoda</taxon>
        <taxon>Chromadorea</taxon>
        <taxon>Rhabditida</taxon>
        <taxon>Rhabditina</taxon>
        <taxon>Rhabditomorpha</taxon>
        <taxon>Strongyloidea</taxon>
        <taxon>Ancylostomatidae</taxon>
        <taxon>Bunostominae</taxon>
        <taxon>Necator</taxon>
    </lineage>
</organism>
<keyword evidence="2" id="KW-1185">Reference proteome</keyword>
<dbReference type="EMBL" id="JAVFWL010000002">
    <property type="protein sequence ID" value="KAK6733486.1"/>
    <property type="molecule type" value="Genomic_DNA"/>
</dbReference>
<proteinExistence type="predicted"/>
<gene>
    <name evidence="1" type="primary">Necator_chrII.g5106</name>
    <name evidence="1" type="ORF">RB195_017314</name>
</gene>
<reference evidence="1 2" key="1">
    <citation type="submission" date="2023-08" db="EMBL/GenBank/DDBJ databases">
        <title>A Necator americanus chromosomal reference genome.</title>
        <authorList>
            <person name="Ilik V."/>
            <person name="Petrzelkova K.J."/>
            <person name="Pardy F."/>
            <person name="Fuh T."/>
            <person name="Niatou-Singa F.S."/>
            <person name="Gouil Q."/>
            <person name="Baker L."/>
            <person name="Ritchie M.E."/>
            <person name="Jex A.R."/>
            <person name="Gazzola D."/>
            <person name="Li H."/>
            <person name="Toshio Fujiwara R."/>
            <person name="Zhan B."/>
            <person name="Aroian R.V."/>
            <person name="Pafco B."/>
            <person name="Schwarz E.M."/>
        </authorList>
    </citation>
    <scope>NUCLEOTIDE SEQUENCE [LARGE SCALE GENOMIC DNA]</scope>
    <source>
        <strain evidence="1 2">Aroian</strain>
        <tissue evidence="1">Whole animal</tissue>
    </source>
</reference>
<dbReference type="Proteomes" id="UP001303046">
    <property type="component" value="Unassembled WGS sequence"/>
</dbReference>
<evidence type="ECO:0000313" key="1">
    <source>
        <dbReference type="EMBL" id="KAK6733486.1"/>
    </source>
</evidence>